<sequence length="410" mass="47158">MKRICILTQSHLCKNPRVVKEAKTLSKAGYNVIILTTFTSEALLKEDLEVIDTSCIQYFGATNIIVSQSNFFRRTYIRFQRRLAGELVYRTGIQLPQALGYNAYGFLKAALQIKADLYISHQEMPTWVGCELIRKGYKVGFDFEDWYSHDLLPQARRQRPIKLLRKIEHFALIKGIFIYTTSDSMAAEMAKAYSVVMPATIYNVFPYSERERLDGIHKDRKDLSKVSMIWFSQTVGPGRGLELLIRALELVAIPIELHIRGNINLQYKTYLLDRFPNSLGHAIYFHDIVSNYELISRLAEHDIGLALEQATPESRNLTVTNKFFQYLQAGLAVIASDTLGQTEIANKAINAIFTYKNDSREDLAKQLTRLISKKYMLKQSKKNALTIVQERYSWEYEEKRLILAISKANL</sequence>
<evidence type="ECO:0000256" key="1">
    <source>
        <dbReference type="ARBA" id="ARBA00022676"/>
    </source>
</evidence>
<keyword evidence="2 3" id="KW-0808">Transferase</keyword>
<dbReference type="Pfam" id="PF13692">
    <property type="entry name" value="Glyco_trans_1_4"/>
    <property type="match status" value="1"/>
</dbReference>
<dbReference type="EC" id="2.4.-.-" evidence="3"/>
<evidence type="ECO:0000313" key="3">
    <source>
        <dbReference type="EMBL" id="MDO1449796.1"/>
    </source>
</evidence>
<keyword evidence="4" id="KW-1185">Reference proteome</keyword>
<organism evidence="3 4">
    <name type="scientific">Rhodocytophaga aerolata</name>
    <dbReference type="NCBI Taxonomy" id="455078"/>
    <lineage>
        <taxon>Bacteria</taxon>
        <taxon>Pseudomonadati</taxon>
        <taxon>Bacteroidota</taxon>
        <taxon>Cytophagia</taxon>
        <taxon>Cytophagales</taxon>
        <taxon>Rhodocytophagaceae</taxon>
        <taxon>Rhodocytophaga</taxon>
    </lineage>
</organism>
<dbReference type="PANTHER" id="PTHR12526:SF629">
    <property type="entry name" value="TEICHURONIC ACID BIOSYNTHESIS GLYCOSYLTRANSFERASE TUAH-RELATED"/>
    <property type="match status" value="1"/>
</dbReference>
<evidence type="ECO:0000313" key="4">
    <source>
        <dbReference type="Proteomes" id="UP001168528"/>
    </source>
</evidence>
<dbReference type="SUPFAM" id="SSF53756">
    <property type="entry name" value="UDP-Glycosyltransferase/glycogen phosphorylase"/>
    <property type="match status" value="1"/>
</dbReference>
<dbReference type="EMBL" id="JAUKPO010000022">
    <property type="protein sequence ID" value="MDO1449796.1"/>
    <property type="molecule type" value="Genomic_DNA"/>
</dbReference>
<accession>A0ABT8RCG4</accession>
<proteinExistence type="predicted"/>
<keyword evidence="1 3" id="KW-0328">Glycosyltransferase</keyword>
<dbReference type="Proteomes" id="UP001168528">
    <property type="component" value="Unassembled WGS sequence"/>
</dbReference>
<reference evidence="3" key="1">
    <citation type="submission" date="2023-07" db="EMBL/GenBank/DDBJ databases">
        <title>The genome sequence of Rhodocytophaga aerolata KACC 12507.</title>
        <authorList>
            <person name="Zhang X."/>
        </authorList>
    </citation>
    <scope>NUCLEOTIDE SEQUENCE</scope>
    <source>
        <strain evidence="3">KACC 12507</strain>
    </source>
</reference>
<dbReference type="RefSeq" id="WP_302040599.1">
    <property type="nucleotide sequence ID" value="NZ_JAUKPO010000022.1"/>
</dbReference>
<dbReference type="Gene3D" id="3.40.50.2000">
    <property type="entry name" value="Glycogen Phosphorylase B"/>
    <property type="match status" value="1"/>
</dbReference>
<protein>
    <submittedName>
        <fullName evidence="3">Glycosyltransferase</fullName>
        <ecNumber evidence="3">2.4.-.-</ecNumber>
    </submittedName>
</protein>
<name>A0ABT8RCG4_9BACT</name>
<dbReference type="GO" id="GO:0016757">
    <property type="term" value="F:glycosyltransferase activity"/>
    <property type="evidence" value="ECO:0007669"/>
    <property type="project" value="UniProtKB-KW"/>
</dbReference>
<comment type="caution">
    <text evidence="3">The sequence shown here is derived from an EMBL/GenBank/DDBJ whole genome shotgun (WGS) entry which is preliminary data.</text>
</comment>
<dbReference type="PANTHER" id="PTHR12526">
    <property type="entry name" value="GLYCOSYLTRANSFERASE"/>
    <property type="match status" value="1"/>
</dbReference>
<evidence type="ECO:0000256" key="2">
    <source>
        <dbReference type="ARBA" id="ARBA00022679"/>
    </source>
</evidence>
<gene>
    <name evidence="3" type="ORF">Q0590_26190</name>
</gene>